<organism evidence="1 2">
    <name type="scientific">Zingiber officinale</name>
    <name type="common">Ginger</name>
    <name type="synonym">Amomum zingiber</name>
    <dbReference type="NCBI Taxonomy" id="94328"/>
    <lineage>
        <taxon>Eukaryota</taxon>
        <taxon>Viridiplantae</taxon>
        <taxon>Streptophyta</taxon>
        <taxon>Embryophyta</taxon>
        <taxon>Tracheophyta</taxon>
        <taxon>Spermatophyta</taxon>
        <taxon>Magnoliopsida</taxon>
        <taxon>Liliopsida</taxon>
        <taxon>Zingiberales</taxon>
        <taxon>Zingiberaceae</taxon>
        <taxon>Zingiber</taxon>
    </lineage>
</organism>
<dbReference type="AlphaFoldDB" id="A0A8J5I8P7"/>
<accession>A0A8J5I8P7</accession>
<comment type="caution">
    <text evidence="1">The sequence shown here is derived from an EMBL/GenBank/DDBJ whole genome shotgun (WGS) entry which is preliminary data.</text>
</comment>
<proteinExistence type="predicted"/>
<evidence type="ECO:0000313" key="1">
    <source>
        <dbReference type="EMBL" id="KAG6529615.1"/>
    </source>
</evidence>
<name>A0A8J5I8P7_ZINOF</name>
<sequence>MPRYTDGVEWFDCVECGGLHFAVTAGGKIAFVELFDDPVVINPVDDDVVESGEKTVLRVTELESESTIEDESTDTWLHFFDVYLEDSPATFSAFVSGRGISSMTRFS</sequence>
<keyword evidence="2" id="KW-1185">Reference proteome</keyword>
<evidence type="ECO:0000313" key="2">
    <source>
        <dbReference type="Proteomes" id="UP000734854"/>
    </source>
</evidence>
<dbReference type="EMBL" id="JACMSC010000003">
    <property type="protein sequence ID" value="KAG6529615.1"/>
    <property type="molecule type" value="Genomic_DNA"/>
</dbReference>
<dbReference type="Proteomes" id="UP000734854">
    <property type="component" value="Unassembled WGS sequence"/>
</dbReference>
<gene>
    <name evidence="1" type="ORF">ZIOFF_011827</name>
</gene>
<protein>
    <submittedName>
        <fullName evidence="1">Uncharacterized protein</fullName>
    </submittedName>
</protein>
<reference evidence="1 2" key="1">
    <citation type="submission" date="2020-08" db="EMBL/GenBank/DDBJ databases">
        <title>Plant Genome Project.</title>
        <authorList>
            <person name="Zhang R.-G."/>
        </authorList>
    </citation>
    <scope>NUCLEOTIDE SEQUENCE [LARGE SCALE GENOMIC DNA]</scope>
    <source>
        <tissue evidence="1">Rhizome</tissue>
    </source>
</reference>